<accession>A0A1M5PDB0</accession>
<sequence length="420" mass="46152">MKKVGRSLTVYQTLLLYLFLFTLIITFIPLVTLFIFIISDISLKSISAIIGLSIASLLSLCFAYMYGHFLFSPFKQNVKDIDVSGDDSLHHPVYKWVKEWIMNTENNSVNEQDRQVMELVEQTAASSQQLMSTTEETTKATGEISASIQELASGADMQTQSIQTINDSSSQVFFTLTEIDESTKFVKETSKTAKKNAKNGSDVVFSATEQMDEIAKQVDDSIHVVNDLKEKMNQVGEILSLITDISNQTNLLSLNAAIEAARAGEHGKGFSVVAEEVRKLAEQTNAATAKTQHLIDEIQGGTKEVIDVIQESGNTIKQGVSRNGEISQVFQLISQDVDVVDEFIQDLSEAVHEVKENMNGVTSSMEDVSSVASQSTANLQNIVAVVEELNASMQEVSSSASLLADISTKLNDQVDNEFYK</sequence>
<dbReference type="EMBL" id="FQXD01000003">
    <property type="protein sequence ID" value="SHG99698.1"/>
    <property type="molecule type" value="Genomic_DNA"/>
</dbReference>
<name>A0A1M5PDB0_9BACI</name>
<dbReference type="PANTHER" id="PTHR32089">
    <property type="entry name" value="METHYL-ACCEPTING CHEMOTAXIS PROTEIN MCPB"/>
    <property type="match status" value="1"/>
</dbReference>
<keyword evidence="4" id="KW-0812">Transmembrane</keyword>
<keyword evidence="4" id="KW-0472">Membrane</keyword>
<dbReference type="PANTHER" id="PTHR32089:SF112">
    <property type="entry name" value="LYSOZYME-LIKE PROTEIN-RELATED"/>
    <property type="match status" value="1"/>
</dbReference>
<evidence type="ECO:0000313" key="7">
    <source>
        <dbReference type="Proteomes" id="UP000184079"/>
    </source>
</evidence>
<keyword evidence="1 3" id="KW-0807">Transducer</keyword>
<proteinExistence type="inferred from homology"/>
<dbReference type="GO" id="GO:0007165">
    <property type="term" value="P:signal transduction"/>
    <property type="evidence" value="ECO:0007669"/>
    <property type="project" value="UniProtKB-KW"/>
</dbReference>
<dbReference type="PROSITE" id="PS50111">
    <property type="entry name" value="CHEMOTAXIS_TRANSDUC_2"/>
    <property type="match status" value="1"/>
</dbReference>
<dbReference type="GO" id="GO:0004888">
    <property type="term" value="F:transmembrane signaling receptor activity"/>
    <property type="evidence" value="ECO:0007669"/>
    <property type="project" value="InterPro"/>
</dbReference>
<dbReference type="Pfam" id="PF00015">
    <property type="entry name" value="MCPsignal"/>
    <property type="match status" value="1"/>
</dbReference>
<evidence type="ECO:0000256" key="1">
    <source>
        <dbReference type="ARBA" id="ARBA00023224"/>
    </source>
</evidence>
<dbReference type="Proteomes" id="UP000184079">
    <property type="component" value="Unassembled WGS sequence"/>
</dbReference>
<evidence type="ECO:0000256" key="3">
    <source>
        <dbReference type="PROSITE-ProRule" id="PRU00284"/>
    </source>
</evidence>
<dbReference type="RefSeq" id="WP_073005785.1">
    <property type="nucleotide sequence ID" value="NZ_FQXD01000003.1"/>
</dbReference>
<dbReference type="InterPro" id="IPR004089">
    <property type="entry name" value="MCPsignal_dom"/>
</dbReference>
<feature type="transmembrane region" description="Helical" evidence="4">
    <location>
        <begin position="45"/>
        <end position="66"/>
    </location>
</feature>
<dbReference type="SMART" id="SM00283">
    <property type="entry name" value="MA"/>
    <property type="match status" value="1"/>
</dbReference>
<evidence type="ECO:0000256" key="4">
    <source>
        <dbReference type="SAM" id="Phobius"/>
    </source>
</evidence>
<dbReference type="OrthoDB" id="2513043at2"/>
<reference evidence="7" key="1">
    <citation type="submission" date="2016-11" db="EMBL/GenBank/DDBJ databases">
        <authorList>
            <person name="Varghese N."/>
            <person name="Submissions S."/>
        </authorList>
    </citation>
    <scope>NUCLEOTIDE SEQUENCE [LARGE SCALE GENOMIC DNA]</scope>
    <source>
        <strain evidence="7">CGMCC 1.6496</strain>
    </source>
</reference>
<keyword evidence="7" id="KW-1185">Reference proteome</keyword>
<gene>
    <name evidence="6" type="ORF">SAMN05421807_10319</name>
</gene>
<dbReference type="SUPFAM" id="SSF58104">
    <property type="entry name" value="Methyl-accepting chemotaxis protein (MCP) signaling domain"/>
    <property type="match status" value="1"/>
</dbReference>
<dbReference type="Gene3D" id="1.10.287.950">
    <property type="entry name" value="Methyl-accepting chemotaxis protein"/>
    <property type="match status" value="1"/>
</dbReference>
<evidence type="ECO:0000259" key="5">
    <source>
        <dbReference type="PROSITE" id="PS50111"/>
    </source>
</evidence>
<dbReference type="AlphaFoldDB" id="A0A1M5PDB0"/>
<organism evidence="6 7">
    <name type="scientific">Virgibacillus chiguensis</name>
    <dbReference type="NCBI Taxonomy" id="411959"/>
    <lineage>
        <taxon>Bacteria</taxon>
        <taxon>Bacillati</taxon>
        <taxon>Bacillota</taxon>
        <taxon>Bacilli</taxon>
        <taxon>Bacillales</taxon>
        <taxon>Bacillaceae</taxon>
        <taxon>Virgibacillus</taxon>
    </lineage>
</organism>
<comment type="similarity">
    <text evidence="2">Belongs to the methyl-accepting chemotaxis (MCP) protein family.</text>
</comment>
<feature type="domain" description="Methyl-accepting transducer" evidence="5">
    <location>
        <begin position="133"/>
        <end position="369"/>
    </location>
</feature>
<evidence type="ECO:0000313" key="6">
    <source>
        <dbReference type="EMBL" id="SHG99698.1"/>
    </source>
</evidence>
<dbReference type="GO" id="GO:0016020">
    <property type="term" value="C:membrane"/>
    <property type="evidence" value="ECO:0007669"/>
    <property type="project" value="InterPro"/>
</dbReference>
<dbReference type="PRINTS" id="PR00260">
    <property type="entry name" value="CHEMTRNSDUCR"/>
</dbReference>
<evidence type="ECO:0000256" key="2">
    <source>
        <dbReference type="ARBA" id="ARBA00029447"/>
    </source>
</evidence>
<feature type="transmembrane region" description="Helical" evidence="4">
    <location>
        <begin position="14"/>
        <end position="38"/>
    </location>
</feature>
<dbReference type="InterPro" id="IPR004090">
    <property type="entry name" value="Chemotax_Me-accpt_rcpt"/>
</dbReference>
<protein>
    <submittedName>
        <fullName evidence="6">Methyl-accepting chemotaxis protein</fullName>
    </submittedName>
</protein>
<keyword evidence="4" id="KW-1133">Transmembrane helix</keyword>
<dbReference type="CDD" id="cd11386">
    <property type="entry name" value="MCP_signal"/>
    <property type="match status" value="1"/>
</dbReference>
<dbReference type="GO" id="GO:0006935">
    <property type="term" value="P:chemotaxis"/>
    <property type="evidence" value="ECO:0007669"/>
    <property type="project" value="InterPro"/>
</dbReference>